<name>A0ABM9JP29_9RALS</name>
<feature type="compositionally biased region" description="Polar residues" evidence="1">
    <location>
        <begin position="112"/>
        <end position="121"/>
    </location>
</feature>
<reference evidence="2 3" key="1">
    <citation type="submission" date="2023-07" db="EMBL/GenBank/DDBJ databases">
        <authorList>
            <person name="Peeters C."/>
        </authorList>
    </citation>
    <scope>NUCLEOTIDE SEQUENCE [LARGE SCALE GENOMIC DNA]</scope>
    <source>
        <strain evidence="2 3">LMG 19083</strain>
    </source>
</reference>
<organism evidence="2 3">
    <name type="scientific">Ralstonia psammae</name>
    <dbReference type="NCBI Taxonomy" id="3058598"/>
    <lineage>
        <taxon>Bacteria</taxon>
        <taxon>Pseudomonadati</taxon>
        <taxon>Pseudomonadota</taxon>
        <taxon>Betaproteobacteria</taxon>
        <taxon>Burkholderiales</taxon>
        <taxon>Burkholderiaceae</taxon>
        <taxon>Ralstonia</taxon>
    </lineage>
</organism>
<proteinExistence type="predicted"/>
<dbReference type="Proteomes" id="UP001189813">
    <property type="component" value="Unassembled WGS sequence"/>
</dbReference>
<sequence length="121" mass="12478">MPQTRRNIRRPPMWPAAVVIGLAGVVLSHPTHGKLPPPTPAQQAAAAQQAETERTQKAQEQAQLTEVQDRLAARFGKGGNNAPDANTPVANLPKSVAGAPGTAGPQGGSRPSAESHSGNAR</sequence>
<protein>
    <submittedName>
        <fullName evidence="2">Uncharacterized protein</fullName>
    </submittedName>
</protein>
<dbReference type="RefSeq" id="WP_316666837.1">
    <property type="nucleotide sequence ID" value="NZ_CATZBU010000008.1"/>
</dbReference>
<feature type="compositionally biased region" description="Low complexity" evidence="1">
    <location>
        <begin position="41"/>
        <end position="50"/>
    </location>
</feature>
<accession>A0ABM9JP29</accession>
<keyword evidence="3" id="KW-1185">Reference proteome</keyword>
<evidence type="ECO:0000313" key="2">
    <source>
        <dbReference type="EMBL" id="CAJ0799473.1"/>
    </source>
</evidence>
<evidence type="ECO:0000256" key="1">
    <source>
        <dbReference type="SAM" id="MobiDB-lite"/>
    </source>
</evidence>
<comment type="caution">
    <text evidence="2">The sequence shown here is derived from an EMBL/GenBank/DDBJ whole genome shotgun (WGS) entry which is preliminary data.</text>
</comment>
<feature type="region of interest" description="Disordered" evidence="1">
    <location>
        <begin position="29"/>
        <end position="121"/>
    </location>
</feature>
<dbReference type="EMBL" id="CATZBU010000008">
    <property type="protein sequence ID" value="CAJ0799473.1"/>
    <property type="molecule type" value="Genomic_DNA"/>
</dbReference>
<gene>
    <name evidence="2" type="ORF">LMG19083_03304</name>
</gene>
<evidence type="ECO:0000313" key="3">
    <source>
        <dbReference type="Proteomes" id="UP001189813"/>
    </source>
</evidence>